<dbReference type="SUPFAM" id="SSF51658">
    <property type="entry name" value="Xylose isomerase-like"/>
    <property type="match status" value="1"/>
</dbReference>
<dbReference type="PANTHER" id="PTHR12110">
    <property type="entry name" value="HYDROXYPYRUVATE ISOMERASE"/>
    <property type="match status" value="1"/>
</dbReference>
<feature type="domain" description="Xylose isomerase-like TIM barrel" evidence="1">
    <location>
        <begin position="31"/>
        <end position="298"/>
    </location>
</feature>
<organism evidence="2 3">
    <name type="scientific">Saccharibacillus brassicae</name>
    <dbReference type="NCBI Taxonomy" id="2583377"/>
    <lineage>
        <taxon>Bacteria</taxon>
        <taxon>Bacillati</taxon>
        <taxon>Bacillota</taxon>
        <taxon>Bacilli</taxon>
        <taxon>Bacillales</taxon>
        <taxon>Paenibacillaceae</taxon>
        <taxon>Saccharibacillus</taxon>
    </lineage>
</organism>
<evidence type="ECO:0000313" key="3">
    <source>
        <dbReference type="Proteomes" id="UP000316968"/>
    </source>
</evidence>
<evidence type="ECO:0000259" key="1">
    <source>
        <dbReference type="Pfam" id="PF01261"/>
    </source>
</evidence>
<proteinExistence type="predicted"/>
<accession>A0A4Y6UW41</accession>
<dbReference type="KEGG" id="saca:FFV09_06710"/>
<dbReference type="Pfam" id="PF01261">
    <property type="entry name" value="AP_endonuc_2"/>
    <property type="match status" value="1"/>
</dbReference>
<reference evidence="2 3" key="1">
    <citation type="submission" date="2019-06" db="EMBL/GenBank/DDBJ databases">
        <title>Saccharibacillus brassicae sp. nov., an endophytic bacterium isolated from Chinese cabbage seeds (Brassica pekinensis).</title>
        <authorList>
            <person name="Jiang L."/>
            <person name="Lee J."/>
            <person name="Kim S.W."/>
        </authorList>
    </citation>
    <scope>NUCLEOTIDE SEQUENCE [LARGE SCALE GENOMIC DNA]</scope>
    <source>
        <strain evidence="3">KCTC 43072 / ATSA2</strain>
    </source>
</reference>
<keyword evidence="3" id="KW-1185">Reference proteome</keyword>
<dbReference type="InterPro" id="IPR050312">
    <property type="entry name" value="IolE/XylAMocC-like"/>
</dbReference>
<name>A0A4Y6UW41_SACBS</name>
<dbReference type="GO" id="GO:0016853">
    <property type="term" value="F:isomerase activity"/>
    <property type="evidence" value="ECO:0007669"/>
    <property type="project" value="UniProtKB-KW"/>
</dbReference>
<dbReference type="InterPro" id="IPR036237">
    <property type="entry name" value="Xyl_isomerase-like_sf"/>
</dbReference>
<protein>
    <submittedName>
        <fullName evidence="2">Sugar phosphate isomerase/epimerase</fullName>
    </submittedName>
</protein>
<dbReference type="EMBL" id="CP041217">
    <property type="protein sequence ID" value="QDH20581.1"/>
    <property type="molecule type" value="Genomic_DNA"/>
</dbReference>
<dbReference type="InterPro" id="IPR013022">
    <property type="entry name" value="Xyl_isomerase-like_TIM-brl"/>
</dbReference>
<dbReference type="AlphaFoldDB" id="A0A4Y6UW41"/>
<sequence>MNAQSTNGTPGLSNKIGVIVDSFGIGVTEGLRKAKEVGADGVQIYAVSGEMDPAVLTGSKRRELRDFIGSLGLEISALCGDLAGHGFQDASVNPEKIEKSKRILDLALELGTNVVTTHIGIVPEDRGGAIYDAMHRACEELSQYASSRNAYFAIETGPEPAAHLKSFLDTLGTNGVSVNFDPANMVMVTGDDPVQGVRLLRDYIVHTHVKDGRRLREVDPKKVYGYLGFGEMDHADIADMASGGADFVELPPGEGDVDFDAYFRALQEIGYTGYLTIEREVGRDPAADIAGAVRFIERYR</sequence>
<dbReference type="Proteomes" id="UP000316968">
    <property type="component" value="Chromosome"/>
</dbReference>
<gene>
    <name evidence="2" type="ORF">FFV09_06710</name>
</gene>
<dbReference type="Gene3D" id="3.20.20.150">
    <property type="entry name" value="Divalent-metal-dependent TIM barrel enzymes"/>
    <property type="match status" value="1"/>
</dbReference>
<keyword evidence="2" id="KW-0413">Isomerase</keyword>
<dbReference type="RefSeq" id="WP_141447144.1">
    <property type="nucleotide sequence ID" value="NZ_CP041217.1"/>
</dbReference>
<dbReference type="OrthoDB" id="3185623at2"/>
<evidence type="ECO:0000313" key="2">
    <source>
        <dbReference type="EMBL" id="QDH20581.1"/>
    </source>
</evidence>